<feature type="region of interest" description="Disordered" evidence="1">
    <location>
        <begin position="304"/>
        <end position="326"/>
    </location>
</feature>
<dbReference type="Pfam" id="PF01882">
    <property type="entry name" value="DUF58"/>
    <property type="match status" value="1"/>
</dbReference>
<comment type="caution">
    <text evidence="3">The sequence shown here is derived from an EMBL/GenBank/DDBJ whole genome shotgun (WGS) entry which is preliminary data.</text>
</comment>
<keyword evidence="4" id="KW-1185">Reference proteome</keyword>
<protein>
    <submittedName>
        <fullName evidence="3">DUF58 domain-containing protein</fullName>
    </submittedName>
</protein>
<dbReference type="PANTHER" id="PTHR33608">
    <property type="entry name" value="BLL2464 PROTEIN"/>
    <property type="match status" value="1"/>
</dbReference>
<evidence type="ECO:0000259" key="2">
    <source>
        <dbReference type="Pfam" id="PF01882"/>
    </source>
</evidence>
<reference evidence="3 4" key="1">
    <citation type="submission" date="2024-02" db="EMBL/GenBank/DDBJ databases">
        <title>Bifidobacterium honeyensis sp. nov., isolated from the comb honey.</title>
        <authorList>
            <person name="Liu W."/>
            <person name="Li Y."/>
        </authorList>
    </citation>
    <scope>NUCLEOTIDE SEQUENCE [LARGE SCALE GENOMIC DNA]</scope>
    <source>
        <strain evidence="3 4">IMAU50988</strain>
    </source>
</reference>
<accession>A0ABU8ZMG4</accession>
<dbReference type="EMBL" id="JBANBB010000001">
    <property type="protein sequence ID" value="MEK0306433.1"/>
    <property type="molecule type" value="Genomic_DNA"/>
</dbReference>
<evidence type="ECO:0000313" key="4">
    <source>
        <dbReference type="Proteomes" id="UP001373159"/>
    </source>
</evidence>
<organism evidence="3 4">
    <name type="scientific">Bifidobacterium favimelis</name>
    <dbReference type="NCBI Taxonomy" id="3122979"/>
    <lineage>
        <taxon>Bacteria</taxon>
        <taxon>Bacillati</taxon>
        <taxon>Actinomycetota</taxon>
        <taxon>Actinomycetes</taxon>
        <taxon>Bifidobacteriales</taxon>
        <taxon>Bifidobacteriaceae</taxon>
        <taxon>Bifidobacterium</taxon>
    </lineage>
</organism>
<dbReference type="PANTHER" id="PTHR33608:SF3">
    <property type="entry name" value="SLR2013 PROTEIN"/>
    <property type="match status" value="1"/>
</dbReference>
<evidence type="ECO:0000256" key="1">
    <source>
        <dbReference type="SAM" id="MobiDB-lite"/>
    </source>
</evidence>
<name>A0ABU8ZMG4_9BIFI</name>
<dbReference type="Proteomes" id="UP001373159">
    <property type="component" value="Unassembled WGS sequence"/>
</dbReference>
<feature type="compositionally biased region" description="Gly residues" evidence="1">
    <location>
        <begin position="304"/>
        <end position="314"/>
    </location>
</feature>
<feature type="domain" description="DUF58" evidence="2">
    <location>
        <begin position="52"/>
        <end position="193"/>
    </location>
</feature>
<dbReference type="RefSeq" id="WP_340468952.1">
    <property type="nucleotide sequence ID" value="NZ_JBANBB010000001.1"/>
</dbReference>
<sequence length="326" mass="35363">MIRPGGQDDPIRRRIQALGSAVSLPTVRKALGILEGEHPSGRRGNGYDNAGIRAYEPGDESRLIDWHSSARAGRPMIVEKERQMNSKVWLLLDVGREMTATCEGGEQALQVAVNALLMFASLSLKRSDDVCLILADDSSIRRIPCKGGLDRFERVLEKALAGPRSHPRNLGALLRYVRGIDDPYSLIVLATDETALGEDDLGLIHQLARTHPMTVATVCVLNPFGPNHDFGSVVDAADGRTVPAFLRRKATQDDVMVHRGYLAEALRRELARNGSTLIRGASSKDMLDQFIRLLSRTLPAAGMVPGGRGAGPGRAGALPVRARRSV</sequence>
<dbReference type="InterPro" id="IPR002881">
    <property type="entry name" value="DUF58"/>
</dbReference>
<evidence type="ECO:0000313" key="3">
    <source>
        <dbReference type="EMBL" id="MEK0306433.1"/>
    </source>
</evidence>
<proteinExistence type="predicted"/>
<gene>
    <name evidence="3" type="ORF">V8P97_02975</name>
</gene>